<dbReference type="GO" id="GO:0016614">
    <property type="term" value="F:oxidoreductase activity, acting on CH-OH group of donors"/>
    <property type="evidence" value="ECO:0007669"/>
    <property type="project" value="InterPro"/>
</dbReference>
<keyword evidence="5" id="KW-0472">Membrane</keyword>
<dbReference type="AlphaFoldDB" id="A0A226D3Z1"/>
<feature type="domain" description="Glucose-methanol-choline oxidoreductase N-terminal" evidence="6">
    <location>
        <begin position="779"/>
        <end position="793"/>
    </location>
</feature>
<feature type="transmembrane region" description="Helical" evidence="5">
    <location>
        <begin position="501"/>
        <end position="521"/>
    </location>
</feature>
<keyword evidence="5" id="KW-1133">Transmembrane helix</keyword>
<accession>A0A226D3Z1</accession>
<comment type="caution">
    <text evidence="7">The sequence shown here is derived from an EMBL/GenBank/DDBJ whole genome shotgun (WGS) entry which is preliminary data.</text>
</comment>
<feature type="transmembrane region" description="Helical" evidence="5">
    <location>
        <begin position="282"/>
        <end position="309"/>
    </location>
</feature>
<keyword evidence="3" id="KW-0285">Flavoprotein</keyword>
<keyword evidence="4" id="KW-0274">FAD</keyword>
<evidence type="ECO:0000313" key="7">
    <source>
        <dbReference type="EMBL" id="OXA40285.1"/>
    </source>
</evidence>
<dbReference type="Gene3D" id="3.30.560.10">
    <property type="entry name" value="Glucose Oxidase, domain 3"/>
    <property type="match status" value="2"/>
</dbReference>
<dbReference type="PANTHER" id="PTHR11552:SF147">
    <property type="entry name" value="CHOLINE DEHYDROGENASE, MITOCHONDRIAL"/>
    <property type="match status" value="1"/>
</dbReference>
<feature type="transmembrane region" description="Helical" evidence="5">
    <location>
        <begin position="321"/>
        <end position="340"/>
    </location>
</feature>
<reference evidence="7 8" key="1">
    <citation type="submission" date="2015-12" db="EMBL/GenBank/DDBJ databases">
        <title>The genome of Folsomia candida.</title>
        <authorList>
            <person name="Faddeeva A."/>
            <person name="Derks M.F."/>
            <person name="Anvar Y."/>
            <person name="Smit S."/>
            <person name="Van Straalen N."/>
            <person name="Roelofs D."/>
        </authorList>
    </citation>
    <scope>NUCLEOTIDE SEQUENCE [LARGE SCALE GENOMIC DNA]</scope>
    <source>
        <strain evidence="7 8">VU population</strain>
        <tissue evidence="7">Whole body</tissue>
    </source>
</reference>
<comment type="similarity">
    <text evidence="2">Belongs to the GMC oxidoreductase family.</text>
</comment>
<evidence type="ECO:0000259" key="6">
    <source>
        <dbReference type="PROSITE" id="PS00624"/>
    </source>
</evidence>
<feature type="transmembrane region" description="Helical" evidence="5">
    <location>
        <begin position="187"/>
        <end position="206"/>
    </location>
</feature>
<dbReference type="OrthoDB" id="7776036at2759"/>
<comment type="cofactor">
    <cofactor evidence="1">
        <name>FAD</name>
        <dbReference type="ChEBI" id="CHEBI:57692"/>
    </cofactor>
</comment>
<feature type="transmembrane region" description="Helical" evidence="5">
    <location>
        <begin position="527"/>
        <end position="552"/>
    </location>
</feature>
<dbReference type="Pfam" id="PF05199">
    <property type="entry name" value="GMC_oxred_C"/>
    <property type="match status" value="1"/>
</dbReference>
<dbReference type="EMBL" id="LNIX01000034">
    <property type="protein sequence ID" value="OXA40285.1"/>
    <property type="molecule type" value="Genomic_DNA"/>
</dbReference>
<sequence>MKSNLVELFFRKFSQMQPLIPNVTRYFSLAFFSTSYSQGFKFFLAECPLLIRVLPFNFDQNEGRLTSPRRRKVDKIVFWASYAVIIVYTVFFLWKILGRLGNYEGTSISISTPEEEGEHQTIMFLGTLSCCFFFYDTTLLLPGETAAVSAMITETFEIEADLMTRTANFETHLSTLLKTMLVIVEGWFWWSGCCSVLFTNMIGYMVPVMVIKAILDQELGENGSNFCSLKTKYQRYRGLQIFVNVFNSCWESPFILIFLLGWTIVITHSLFVLIHYHEKIGILTLMVFANLTIYGIIVIGMLHIFAAPYKMSREVGEHQTILFLATLAFCFFLYDTTLLLPGETAAVSAMITETFEIEADLVRLTGKWVTFAFETIMRVILALVFATKTNLPIIMAPLSIVLPQFSLSSLFPLVHFETNVSILIKIILVILEFWFWWSGCCSVIITNIIGYMVPIMVIKAVLGREMLENGANFRSLKTKYQRYRGLQIFVNAFNSCWESPFILFFLLGWTIVNIHSLFVLIHYHEKIGILTLMVFASLAIDGIIVIGMLHIFAAPYKMSREVVLGAGTAGSIVAGKLSNRFSVLLLEMGGDTPPPIYPAYIGSIKSYDIRTHPAINEIYNSIPQLTSALDDNGIATVHAGRMLGGSGSHNANVYNRGSPLDFDNWAKLLGDQSWDYKNMLKHFKDSENFVGPLVNEGQRYEYYGQRGPFRVGVDVPDFLENWSKAAKELGFNFSDANAYQTPCKYILIDDNNTAYGIAYTRHGIPQIAHAKREVIVSAGTFGSPLLLIKSGIGPADVLQAAKIPVKKDMPGVGQNLWDHVMLIIPFHRNDPTYRDPNFEEELKKFQNNTNNRQGIFAHHHRTQGFVVSSWAKSDGEEDWADLQVQLIDQPFIKENPDTVLWETTLSRPKSVGEFLFNTTAYLAGETANGKLGNSNFKYFSDPTDVDANIEAIDLGLKVMEGTEAFKSGGYKLDESHIPQACRGLPSRSAEMWKCVLQRLGTTQWHWCGTCKMGKDSDPMAVVNSKMQVLGITNLRVIDASVMPKITNSNINAPTMAVAQKGVAEILRRHHVKEGVTEEEE</sequence>
<dbReference type="PANTHER" id="PTHR11552">
    <property type="entry name" value="GLUCOSE-METHANOL-CHOLINE GMC OXIDOREDUCTASE"/>
    <property type="match status" value="1"/>
</dbReference>
<evidence type="ECO:0000256" key="5">
    <source>
        <dbReference type="SAM" id="Phobius"/>
    </source>
</evidence>
<feature type="transmembrane region" description="Helical" evidence="5">
    <location>
        <begin position="254"/>
        <end position="276"/>
    </location>
</feature>
<evidence type="ECO:0000256" key="1">
    <source>
        <dbReference type="ARBA" id="ARBA00001974"/>
    </source>
</evidence>
<organism evidence="7 8">
    <name type="scientific">Folsomia candida</name>
    <name type="common">Springtail</name>
    <dbReference type="NCBI Taxonomy" id="158441"/>
    <lineage>
        <taxon>Eukaryota</taxon>
        <taxon>Metazoa</taxon>
        <taxon>Ecdysozoa</taxon>
        <taxon>Arthropoda</taxon>
        <taxon>Hexapoda</taxon>
        <taxon>Collembola</taxon>
        <taxon>Entomobryomorpha</taxon>
        <taxon>Isotomoidea</taxon>
        <taxon>Isotomidae</taxon>
        <taxon>Proisotominae</taxon>
        <taxon>Folsomia</taxon>
    </lineage>
</organism>
<evidence type="ECO:0000256" key="4">
    <source>
        <dbReference type="ARBA" id="ARBA00022827"/>
    </source>
</evidence>
<dbReference type="Proteomes" id="UP000198287">
    <property type="component" value="Unassembled WGS sequence"/>
</dbReference>
<dbReference type="PROSITE" id="PS00624">
    <property type="entry name" value="GMC_OXRED_2"/>
    <property type="match status" value="1"/>
</dbReference>
<evidence type="ECO:0000313" key="8">
    <source>
        <dbReference type="Proteomes" id="UP000198287"/>
    </source>
</evidence>
<feature type="transmembrane region" description="Helical" evidence="5">
    <location>
        <begin position="434"/>
        <end position="458"/>
    </location>
</feature>
<feature type="transmembrane region" description="Helical" evidence="5">
    <location>
        <begin position="76"/>
        <end position="97"/>
    </location>
</feature>
<name>A0A226D3Z1_FOLCA</name>
<evidence type="ECO:0000256" key="2">
    <source>
        <dbReference type="ARBA" id="ARBA00010790"/>
    </source>
</evidence>
<dbReference type="SUPFAM" id="SSF51905">
    <property type="entry name" value="FAD/NAD(P)-binding domain"/>
    <property type="match status" value="1"/>
</dbReference>
<dbReference type="Pfam" id="PF00732">
    <property type="entry name" value="GMC_oxred_N"/>
    <property type="match status" value="2"/>
</dbReference>
<keyword evidence="8" id="KW-1185">Reference proteome</keyword>
<dbReference type="Gene3D" id="3.50.50.60">
    <property type="entry name" value="FAD/NAD(P)-binding domain"/>
    <property type="match status" value="2"/>
</dbReference>
<gene>
    <name evidence="7" type="ORF">Fcan01_24859</name>
</gene>
<dbReference type="GO" id="GO:0050660">
    <property type="term" value="F:flavin adenine dinucleotide binding"/>
    <property type="evidence" value="ECO:0007669"/>
    <property type="project" value="InterPro"/>
</dbReference>
<proteinExistence type="inferred from homology"/>
<keyword evidence="5" id="KW-0812">Transmembrane</keyword>
<dbReference type="InterPro" id="IPR000172">
    <property type="entry name" value="GMC_OxRdtase_N"/>
</dbReference>
<dbReference type="SUPFAM" id="SSF54373">
    <property type="entry name" value="FAD-linked reductases, C-terminal domain"/>
    <property type="match status" value="1"/>
</dbReference>
<dbReference type="InterPro" id="IPR012132">
    <property type="entry name" value="GMC_OxRdtase"/>
</dbReference>
<protein>
    <submittedName>
        <fullName evidence="7">Glucose dehydrogenase [FAD, quinone]</fullName>
    </submittedName>
</protein>
<evidence type="ECO:0000256" key="3">
    <source>
        <dbReference type="ARBA" id="ARBA00022630"/>
    </source>
</evidence>
<dbReference type="InterPro" id="IPR007867">
    <property type="entry name" value="GMC_OxRtase_C"/>
</dbReference>
<dbReference type="InterPro" id="IPR036188">
    <property type="entry name" value="FAD/NAD-bd_sf"/>
</dbReference>